<dbReference type="KEGG" id="eba:p1B66"/>
<dbReference type="AlphaFoldDB" id="Q5NXC1"/>
<sequence>MNERSFAALWIELLSVSIADAERCGDHLARGFTAKSTPLIQEGLEAIEWIFYTSLKDRSRGSFAFVCDLLGADPVVVRRKLAQRPSIQVAGKHYRQNVLKLPTKGVVKSQICGKSLRIAA</sequence>
<name>Q5NXC1_AROAE</name>
<gene>
    <name evidence="1" type="ORF">p1B66</name>
</gene>
<organism evidence="1 2">
    <name type="scientific">Aromatoleum aromaticum (strain DSM 19018 / LMG 30748 / EbN1)</name>
    <name type="common">Azoarcus sp. (strain EbN1)</name>
    <dbReference type="NCBI Taxonomy" id="76114"/>
    <lineage>
        <taxon>Bacteria</taxon>
        <taxon>Pseudomonadati</taxon>
        <taxon>Pseudomonadota</taxon>
        <taxon>Betaproteobacteria</taxon>
        <taxon>Rhodocyclales</taxon>
        <taxon>Rhodocyclaceae</taxon>
        <taxon>Aromatoleum</taxon>
    </lineage>
</organism>
<dbReference type="HOGENOM" id="CLU_2044839_0_0_4"/>
<accession>Q5NXC1</accession>
<dbReference type="Proteomes" id="UP000006552">
    <property type="component" value="Plasmid 1"/>
</dbReference>
<protein>
    <submittedName>
        <fullName evidence="1">Uncharacterized protein</fullName>
    </submittedName>
</protein>
<dbReference type="RefSeq" id="WP_011254884.1">
    <property type="nucleotide sequence ID" value="NC_006823.1"/>
</dbReference>
<keyword evidence="1" id="KW-0614">Plasmid</keyword>
<proteinExistence type="predicted"/>
<evidence type="ECO:0000313" key="2">
    <source>
        <dbReference type="Proteomes" id="UP000006552"/>
    </source>
</evidence>
<evidence type="ECO:0000313" key="1">
    <source>
        <dbReference type="EMBL" id="CAI10293.1"/>
    </source>
</evidence>
<dbReference type="EMBL" id="CR555307">
    <property type="protein sequence ID" value="CAI10293.1"/>
    <property type="molecule type" value="Genomic_DNA"/>
</dbReference>
<geneLocation type="plasmid" evidence="2">
    <name>pAzo1</name>
</geneLocation>
<keyword evidence="2" id="KW-1185">Reference proteome</keyword>
<reference evidence="1 2" key="1">
    <citation type="journal article" date="2005" name="Arch. Microbiol.">
        <title>The genome sequence of an anaerobic aromatic-degrading denitrifying bacterium, strain EbN1.</title>
        <authorList>
            <person name="Rabus R."/>
            <person name="Kube M."/>
            <person name="Heider J."/>
            <person name="Beck A."/>
            <person name="Heitmann K."/>
            <person name="Widdel F."/>
            <person name="Reinhardt R."/>
        </authorList>
    </citation>
    <scope>NUCLEOTIDE SEQUENCE [LARGE SCALE GENOMIC DNA]</scope>
    <source>
        <strain evidence="1 2">EbN1</strain>
        <plasmid evidence="2">Plasmid pAzo1</plasmid>
    </source>
</reference>